<dbReference type="InterPro" id="IPR015943">
    <property type="entry name" value="WD40/YVTN_repeat-like_dom_sf"/>
</dbReference>
<protein>
    <submittedName>
        <fullName evidence="2">Outer membrane biogenesis protein BamB</fullName>
    </submittedName>
</protein>
<reference evidence="2 3" key="1">
    <citation type="submission" date="2019-02" db="EMBL/GenBank/DDBJ databases">
        <title>Deep-cultivation of Planctomycetes and their phenomic and genomic characterization uncovers novel biology.</title>
        <authorList>
            <person name="Wiegand S."/>
            <person name="Jogler M."/>
            <person name="Boedeker C."/>
            <person name="Pinto D."/>
            <person name="Vollmers J."/>
            <person name="Rivas-Marin E."/>
            <person name="Kohn T."/>
            <person name="Peeters S.H."/>
            <person name="Heuer A."/>
            <person name="Rast P."/>
            <person name="Oberbeckmann S."/>
            <person name="Bunk B."/>
            <person name="Jeske O."/>
            <person name="Meyerdierks A."/>
            <person name="Storesund J.E."/>
            <person name="Kallscheuer N."/>
            <person name="Luecker S."/>
            <person name="Lage O.M."/>
            <person name="Pohl T."/>
            <person name="Merkel B.J."/>
            <person name="Hornburger P."/>
            <person name="Mueller R.-W."/>
            <person name="Bruemmer F."/>
            <person name="Labrenz M."/>
            <person name="Spormann A.M."/>
            <person name="Op Den Camp H."/>
            <person name="Overmann J."/>
            <person name="Amann R."/>
            <person name="Jetten M.S.M."/>
            <person name="Mascher T."/>
            <person name="Medema M.H."/>
            <person name="Devos D.P."/>
            <person name="Kaster A.-K."/>
            <person name="Ovreas L."/>
            <person name="Rohde M."/>
            <person name="Galperin M.Y."/>
            <person name="Jogler C."/>
        </authorList>
    </citation>
    <scope>NUCLEOTIDE SEQUENCE [LARGE SCALE GENOMIC DNA]</scope>
    <source>
        <strain evidence="2 3">V7</strain>
    </source>
</reference>
<dbReference type="PANTHER" id="PTHR34512:SF30">
    <property type="entry name" value="OUTER MEMBRANE PROTEIN ASSEMBLY FACTOR BAMB"/>
    <property type="match status" value="1"/>
</dbReference>
<organism evidence="2 3">
    <name type="scientific">Crateriforma conspicua</name>
    <dbReference type="NCBI Taxonomy" id="2527996"/>
    <lineage>
        <taxon>Bacteria</taxon>
        <taxon>Pseudomonadati</taxon>
        <taxon>Planctomycetota</taxon>
        <taxon>Planctomycetia</taxon>
        <taxon>Planctomycetales</taxon>
        <taxon>Planctomycetaceae</taxon>
        <taxon>Crateriforma</taxon>
    </lineage>
</organism>
<name>A0A5C6FQX8_9PLAN</name>
<feature type="domain" description="Pyrrolo-quinoline quinone repeat" evidence="1">
    <location>
        <begin position="59"/>
        <end position="198"/>
    </location>
</feature>
<dbReference type="SMART" id="SM00564">
    <property type="entry name" value="PQQ"/>
    <property type="match status" value="3"/>
</dbReference>
<evidence type="ECO:0000259" key="1">
    <source>
        <dbReference type="Pfam" id="PF13360"/>
    </source>
</evidence>
<dbReference type="SUPFAM" id="SSF50998">
    <property type="entry name" value="Quinoprotein alcohol dehydrogenase-like"/>
    <property type="match status" value="1"/>
</dbReference>
<proteinExistence type="predicted"/>
<dbReference type="InterPro" id="IPR002372">
    <property type="entry name" value="PQQ_rpt_dom"/>
</dbReference>
<dbReference type="InterPro" id="IPR011047">
    <property type="entry name" value="Quinoprotein_ADH-like_sf"/>
</dbReference>
<comment type="caution">
    <text evidence="2">The sequence shown here is derived from an EMBL/GenBank/DDBJ whole genome shotgun (WGS) entry which is preliminary data.</text>
</comment>
<dbReference type="OrthoDB" id="244732at2"/>
<dbReference type="InterPro" id="IPR018391">
    <property type="entry name" value="PQQ_b-propeller_rpt"/>
</dbReference>
<dbReference type="Pfam" id="PF13360">
    <property type="entry name" value="PQQ_2"/>
    <property type="match status" value="1"/>
</dbReference>
<evidence type="ECO:0000313" key="3">
    <source>
        <dbReference type="Proteomes" id="UP000316476"/>
    </source>
</evidence>
<dbReference type="EMBL" id="SJPZ01000001">
    <property type="protein sequence ID" value="TWU65572.1"/>
    <property type="molecule type" value="Genomic_DNA"/>
</dbReference>
<dbReference type="AlphaFoldDB" id="A0A5C6FQX8"/>
<dbReference type="PANTHER" id="PTHR34512">
    <property type="entry name" value="CELL SURFACE PROTEIN"/>
    <property type="match status" value="1"/>
</dbReference>
<evidence type="ECO:0000313" key="2">
    <source>
        <dbReference type="EMBL" id="TWU65572.1"/>
    </source>
</evidence>
<dbReference type="Proteomes" id="UP000316476">
    <property type="component" value="Unassembled WGS sequence"/>
</dbReference>
<dbReference type="Gene3D" id="2.130.10.10">
    <property type="entry name" value="YVTN repeat-like/Quinoprotein amine dehydrogenase"/>
    <property type="match status" value="1"/>
</dbReference>
<accession>A0A5C6FQX8</accession>
<sequence length="422" mass="45035">MRLNKFHGPRAHRKRWSPARASKRLLQVSLLTTSAMTTTSVLADWSGFRGDGSASAAVGPATLKVEESGNLAWKTNMPGRSVASPIVVGDLVITTSSAGPDGGHLYVTAVDLDSGDVRWEQSFRATGRPFCHPTSANAAPTPVSDGSHVVAFFSSNDLACLSIEGDLLWYRGLGHDHPKAGNDVGMAASPVIAENAVIVQVECKGDSFAAGINLADGTTLWEQQRNRDSNWASPLPITRSDGSTEVVMPSGQDVVAVDPRTGDVRWKLEEGRATVSSPSLSGPYLMLPGNDLLVMRTDQSGTAPKEVWRNNRFSPRNATVASNGQTLYALKGSVLIAGTMSDGERKWQHRLPDFGGGWATPVVAADRIYVFDQAGNGAIIADRDDRAENIAQVEIGEPVLASPALADGKLIVRSDRSLYCFQ</sequence>
<gene>
    <name evidence="2" type="ORF">V7x_11200</name>
</gene>